<dbReference type="EMBL" id="JAFJYH010000064">
    <property type="protein sequence ID" value="KAG4421495.1"/>
    <property type="molecule type" value="Genomic_DNA"/>
</dbReference>
<dbReference type="Proteomes" id="UP000664132">
    <property type="component" value="Unassembled WGS sequence"/>
</dbReference>
<dbReference type="AlphaFoldDB" id="A0A8H7W8V1"/>
<keyword evidence="3" id="KW-1185">Reference proteome</keyword>
<sequence length="256" mass="28834">MSWRGFRDDERGQCDRGGGRGGSRGGEPNQGGQRAQGRGSGDPRNANNRETPGRPTLGQPSQINTQPMIDTSLVTASRAELELSMESLTISNALVFDAPNDEQKQAKKKTKENRDKWSKAALELAEPEEKILASSEGTQTDIRAKFFRVHVNEDADLRRYRVDIGPINGHVPSKREVRRAIIESMLQSPPHDVPYASDFYNYIVAAGQLYQRDEITDDERENYYLAPHDRTRSPGDSSTDLVQTRIYLKRVWMCNP</sequence>
<name>A0A8H7W8V1_9HELO</name>
<evidence type="ECO:0000313" key="2">
    <source>
        <dbReference type="EMBL" id="KAG4421495.1"/>
    </source>
</evidence>
<gene>
    <name evidence="2" type="ORF">IFR04_005334</name>
</gene>
<organism evidence="2 3">
    <name type="scientific">Cadophora malorum</name>
    <dbReference type="NCBI Taxonomy" id="108018"/>
    <lineage>
        <taxon>Eukaryota</taxon>
        <taxon>Fungi</taxon>
        <taxon>Dikarya</taxon>
        <taxon>Ascomycota</taxon>
        <taxon>Pezizomycotina</taxon>
        <taxon>Leotiomycetes</taxon>
        <taxon>Helotiales</taxon>
        <taxon>Ploettnerulaceae</taxon>
        <taxon>Cadophora</taxon>
    </lineage>
</organism>
<feature type="region of interest" description="Disordered" evidence="1">
    <location>
        <begin position="1"/>
        <end position="66"/>
    </location>
</feature>
<comment type="caution">
    <text evidence="2">The sequence shown here is derived from an EMBL/GenBank/DDBJ whole genome shotgun (WGS) entry which is preliminary data.</text>
</comment>
<evidence type="ECO:0000256" key="1">
    <source>
        <dbReference type="SAM" id="MobiDB-lite"/>
    </source>
</evidence>
<reference evidence="2" key="1">
    <citation type="submission" date="2021-02" db="EMBL/GenBank/DDBJ databases">
        <title>Genome sequence Cadophora malorum strain M34.</title>
        <authorList>
            <person name="Stefanovic E."/>
            <person name="Vu D."/>
            <person name="Scully C."/>
            <person name="Dijksterhuis J."/>
            <person name="Roader J."/>
            <person name="Houbraken J."/>
        </authorList>
    </citation>
    <scope>NUCLEOTIDE SEQUENCE</scope>
    <source>
        <strain evidence="2">M34</strain>
    </source>
</reference>
<proteinExistence type="predicted"/>
<accession>A0A8H7W8V1</accession>
<feature type="compositionally biased region" description="Basic and acidic residues" evidence="1">
    <location>
        <begin position="1"/>
        <end position="18"/>
    </location>
</feature>
<feature type="compositionally biased region" description="Gly residues" evidence="1">
    <location>
        <begin position="19"/>
        <end position="29"/>
    </location>
</feature>
<evidence type="ECO:0000313" key="3">
    <source>
        <dbReference type="Proteomes" id="UP000664132"/>
    </source>
</evidence>
<protein>
    <submittedName>
        <fullName evidence="2">Uncharacterized protein</fullName>
    </submittedName>
</protein>